<dbReference type="FunFam" id="3.40.50.1260:FF:000002">
    <property type="entry name" value="Phosphoglycerate kinase"/>
    <property type="match status" value="1"/>
</dbReference>
<dbReference type="PANTHER" id="PTHR11406">
    <property type="entry name" value="PHOSPHOGLYCERATE KINASE"/>
    <property type="match status" value="1"/>
</dbReference>
<dbReference type="PRINTS" id="PR00477">
    <property type="entry name" value="PHGLYCKINASE"/>
</dbReference>
<feature type="binding site" evidence="15">
    <location>
        <position position="151"/>
    </location>
    <ligand>
        <name>(2R)-3-phosphoglycerate</name>
        <dbReference type="ChEBI" id="CHEBI:58272"/>
    </ligand>
</feature>
<evidence type="ECO:0000256" key="6">
    <source>
        <dbReference type="ARBA" id="ARBA00013061"/>
    </source>
</evidence>
<dbReference type="FunFam" id="3.40.50.1260:FF:000007">
    <property type="entry name" value="Phosphoglycerate kinase"/>
    <property type="match status" value="1"/>
</dbReference>
<comment type="catalytic activity">
    <reaction evidence="1 14 17">
        <text>(2R)-3-phosphoglycerate + ATP = (2R)-3-phospho-glyceroyl phosphate + ADP</text>
        <dbReference type="Rhea" id="RHEA:14801"/>
        <dbReference type="ChEBI" id="CHEBI:30616"/>
        <dbReference type="ChEBI" id="CHEBI:57604"/>
        <dbReference type="ChEBI" id="CHEBI:58272"/>
        <dbReference type="ChEBI" id="CHEBI:456216"/>
        <dbReference type="EC" id="2.7.2.3"/>
    </reaction>
</comment>
<dbReference type="Gene3D" id="3.40.50.1260">
    <property type="entry name" value="Phosphoglycerate kinase, N-terminal domain"/>
    <property type="match status" value="2"/>
</dbReference>
<dbReference type="Pfam" id="PF00162">
    <property type="entry name" value="PGK"/>
    <property type="match status" value="1"/>
</dbReference>
<feature type="binding site" evidence="14 16">
    <location>
        <begin position="349"/>
        <end position="352"/>
    </location>
    <ligand>
        <name>ATP</name>
        <dbReference type="ChEBI" id="CHEBI:30616"/>
    </ligand>
</feature>
<feature type="binding site" evidence="14 16">
    <location>
        <position position="201"/>
    </location>
    <ligand>
        <name>ATP</name>
        <dbReference type="ChEBI" id="CHEBI:30616"/>
    </ligand>
</feature>
<dbReference type="InterPro" id="IPR001576">
    <property type="entry name" value="Phosphoglycerate_kinase"/>
</dbReference>
<dbReference type="InterPro" id="IPR036043">
    <property type="entry name" value="Phosphoglycerate_kinase_sf"/>
</dbReference>
<keyword evidence="9 14" id="KW-0808">Transferase</keyword>
<evidence type="ECO:0000256" key="15">
    <source>
        <dbReference type="PIRSR" id="PIRSR000724-1"/>
    </source>
</evidence>
<evidence type="ECO:0000256" key="1">
    <source>
        <dbReference type="ARBA" id="ARBA00000642"/>
    </source>
</evidence>
<dbReference type="HAMAP" id="MF_00145">
    <property type="entry name" value="Phosphoglyc_kinase"/>
    <property type="match status" value="1"/>
</dbReference>
<comment type="subunit">
    <text evidence="5 14">Monomer.</text>
</comment>
<dbReference type="GO" id="GO:0043531">
    <property type="term" value="F:ADP binding"/>
    <property type="evidence" value="ECO:0007669"/>
    <property type="project" value="TreeGrafter"/>
</dbReference>
<keyword evidence="19" id="KW-1185">Reference proteome</keyword>
<keyword evidence="12 14" id="KW-0067">ATP-binding</keyword>
<dbReference type="PANTHER" id="PTHR11406:SF23">
    <property type="entry name" value="PHOSPHOGLYCERATE KINASE 1, CHLOROPLASTIC-RELATED"/>
    <property type="match status" value="1"/>
</dbReference>
<dbReference type="PROSITE" id="PS00111">
    <property type="entry name" value="PGLYCERATE_KINASE"/>
    <property type="match status" value="1"/>
</dbReference>
<dbReference type="InterPro" id="IPR015911">
    <property type="entry name" value="Phosphoglycerate_kinase_CS"/>
</dbReference>
<evidence type="ECO:0000256" key="16">
    <source>
        <dbReference type="PIRSR" id="PIRSR000724-2"/>
    </source>
</evidence>
<keyword evidence="13 14" id="KW-0324">Glycolysis</keyword>
<keyword evidence="8 14" id="KW-0963">Cytoplasm</keyword>
<proteinExistence type="inferred from homology"/>
<evidence type="ECO:0000256" key="17">
    <source>
        <dbReference type="RuleBase" id="RU000532"/>
    </source>
</evidence>
<gene>
    <name evidence="14 18" type="primary">pgk</name>
    <name evidence="18" type="ORF">GCM10007043_15760</name>
</gene>
<evidence type="ECO:0000256" key="10">
    <source>
        <dbReference type="ARBA" id="ARBA00022741"/>
    </source>
</evidence>
<dbReference type="AlphaFoldDB" id="A0A8J3BGS6"/>
<evidence type="ECO:0000256" key="9">
    <source>
        <dbReference type="ARBA" id="ARBA00022679"/>
    </source>
</evidence>
<dbReference type="GO" id="GO:0004618">
    <property type="term" value="F:phosphoglycerate kinase activity"/>
    <property type="evidence" value="ECO:0007669"/>
    <property type="project" value="UniProtKB-UniRule"/>
</dbReference>
<name>A0A8J3BGS6_9BACI</name>
<dbReference type="GO" id="GO:0005829">
    <property type="term" value="C:cytosol"/>
    <property type="evidence" value="ECO:0007669"/>
    <property type="project" value="TreeGrafter"/>
</dbReference>
<sequence>MRKLTVRDVDVKGKRVFVRVDFNVPLENGQVADDTRIRAALPTIRYLIEQRARVILASHLGRPKGQVKEELRLDPVARRLSELLGKPVKKVNEVVGPEVEAAAAALAPGEVLLLENVRFHPGEEKNDPALAAALARLADVYVNDAFGAAHRAHASTEGIARHLPAVAGFLMEKEVNTLSEVLANPARPFVAIIGGAKVKDKIGVIENLLTRVDTLILGGGLANTFLRAKGHATGASLVEEDKLELARALLARAEEKGVRLLLPVDVVVADRFALDAATRVVSVDAIPDGWMALDIGPETVARYREAIRGARLVVWNGPMGVFEMPRFAEGTFAVARALADSSAHTVVGGGDSVAAVEKAGLADRIGHISTGGGASLEFLEGKTLPGVAALRDKE</sequence>
<keyword evidence="11 14" id="KW-0418">Kinase</keyword>
<feature type="binding site" evidence="14 15">
    <location>
        <begin position="59"/>
        <end position="62"/>
    </location>
    <ligand>
        <name>substrate</name>
    </ligand>
</feature>
<feature type="binding site" evidence="14">
    <location>
        <position position="118"/>
    </location>
    <ligand>
        <name>substrate</name>
    </ligand>
</feature>
<protein>
    <recommendedName>
        <fullName evidence="7 14">Phosphoglycerate kinase</fullName>
        <ecNumber evidence="6 14">2.7.2.3</ecNumber>
    </recommendedName>
</protein>
<dbReference type="GO" id="GO:0005524">
    <property type="term" value="F:ATP binding"/>
    <property type="evidence" value="ECO:0007669"/>
    <property type="project" value="UniProtKB-KW"/>
</dbReference>
<keyword evidence="14" id="KW-0597">Phosphoprotein</keyword>
<dbReference type="PIRSF" id="PIRSF000724">
    <property type="entry name" value="Pgk"/>
    <property type="match status" value="1"/>
</dbReference>
<dbReference type="SUPFAM" id="SSF53748">
    <property type="entry name" value="Phosphoglycerate kinase"/>
    <property type="match status" value="1"/>
</dbReference>
<dbReference type="UniPathway" id="UPA00109">
    <property type="reaction ID" value="UER00185"/>
</dbReference>
<feature type="binding site" evidence="14 15">
    <location>
        <begin position="21"/>
        <end position="23"/>
    </location>
    <ligand>
        <name>substrate</name>
    </ligand>
</feature>
<organism evidence="18 19">
    <name type="scientific">Calditerricola satsumensis</name>
    <dbReference type="NCBI Taxonomy" id="373054"/>
    <lineage>
        <taxon>Bacteria</taxon>
        <taxon>Bacillati</taxon>
        <taxon>Bacillota</taxon>
        <taxon>Bacilli</taxon>
        <taxon>Bacillales</taxon>
        <taxon>Bacillaceae</taxon>
        <taxon>Calditerricola</taxon>
    </lineage>
</organism>
<evidence type="ECO:0000256" key="7">
    <source>
        <dbReference type="ARBA" id="ARBA00016471"/>
    </source>
</evidence>
<dbReference type="EMBL" id="BMOF01000031">
    <property type="protein sequence ID" value="GGK02519.1"/>
    <property type="molecule type" value="Genomic_DNA"/>
</dbReference>
<reference evidence="18" key="2">
    <citation type="submission" date="2020-09" db="EMBL/GenBank/DDBJ databases">
        <authorList>
            <person name="Sun Q."/>
            <person name="Ohkuma M."/>
        </authorList>
    </citation>
    <scope>NUCLEOTIDE SEQUENCE</scope>
    <source>
        <strain evidence="18">JCM 14719</strain>
    </source>
</reference>
<evidence type="ECO:0000256" key="3">
    <source>
        <dbReference type="ARBA" id="ARBA00004838"/>
    </source>
</evidence>
<feature type="modified residue" description="Phosphothreonine" evidence="14">
    <location>
        <position position="299"/>
    </location>
</feature>
<evidence type="ECO:0000256" key="11">
    <source>
        <dbReference type="ARBA" id="ARBA00022777"/>
    </source>
</evidence>
<feature type="binding site" evidence="14">
    <location>
        <position position="36"/>
    </location>
    <ligand>
        <name>substrate</name>
    </ligand>
</feature>
<dbReference type="EC" id="2.7.2.3" evidence="6 14"/>
<comment type="caution">
    <text evidence="18">The sequence shown here is derived from an EMBL/GenBank/DDBJ whole genome shotgun (WGS) entry which is preliminary data.</text>
</comment>
<accession>A0A8J3BGS6</accession>
<comment type="pathway">
    <text evidence="3 14">Carbohydrate degradation; glycolysis; pyruvate from D-glyceraldehyde 3-phosphate: step 2/5.</text>
</comment>
<comment type="similarity">
    <text evidence="4 14 17">Belongs to the phosphoglycerate kinase family.</text>
</comment>
<evidence type="ECO:0000313" key="18">
    <source>
        <dbReference type="EMBL" id="GGK02519.1"/>
    </source>
</evidence>
<reference evidence="18" key="1">
    <citation type="journal article" date="2014" name="Int. J. Syst. Evol. Microbiol.">
        <title>Complete genome sequence of Corynebacterium casei LMG S-19264T (=DSM 44701T), isolated from a smear-ripened cheese.</title>
        <authorList>
            <consortium name="US DOE Joint Genome Institute (JGI-PGF)"/>
            <person name="Walter F."/>
            <person name="Albersmeier A."/>
            <person name="Kalinowski J."/>
            <person name="Ruckert C."/>
        </authorList>
    </citation>
    <scope>NUCLEOTIDE SEQUENCE</scope>
    <source>
        <strain evidence="18">JCM 14719</strain>
    </source>
</reference>
<dbReference type="GO" id="GO:0006094">
    <property type="term" value="P:gluconeogenesis"/>
    <property type="evidence" value="ECO:0007669"/>
    <property type="project" value="TreeGrafter"/>
</dbReference>
<evidence type="ECO:0000256" key="13">
    <source>
        <dbReference type="ARBA" id="ARBA00023152"/>
    </source>
</evidence>
<feature type="binding site" evidence="14">
    <location>
        <position position="151"/>
    </location>
    <ligand>
        <name>substrate</name>
    </ligand>
</feature>
<feature type="binding site" evidence="15">
    <location>
        <position position="36"/>
    </location>
    <ligand>
        <name>(2R)-3-phosphoglycerate</name>
        <dbReference type="ChEBI" id="CHEBI:58272"/>
    </ligand>
</feature>
<evidence type="ECO:0000256" key="5">
    <source>
        <dbReference type="ARBA" id="ARBA00011245"/>
    </source>
</evidence>
<evidence type="ECO:0000256" key="2">
    <source>
        <dbReference type="ARBA" id="ARBA00004496"/>
    </source>
</evidence>
<dbReference type="InterPro" id="IPR015824">
    <property type="entry name" value="Phosphoglycerate_kinase_N"/>
</dbReference>
<feature type="binding site" evidence="14 16">
    <location>
        <position position="323"/>
    </location>
    <ligand>
        <name>ATP</name>
        <dbReference type="ChEBI" id="CHEBI:30616"/>
    </ligand>
</feature>
<evidence type="ECO:0000313" key="19">
    <source>
        <dbReference type="Proteomes" id="UP000637720"/>
    </source>
</evidence>
<evidence type="ECO:0000256" key="12">
    <source>
        <dbReference type="ARBA" id="ARBA00022840"/>
    </source>
</evidence>
<dbReference type="RefSeq" id="WP_188817490.1">
    <property type="nucleotide sequence ID" value="NZ_BMOF01000031.1"/>
</dbReference>
<feature type="binding site" evidence="15">
    <location>
        <position position="118"/>
    </location>
    <ligand>
        <name>(2R)-3-phosphoglycerate</name>
        <dbReference type="ChEBI" id="CHEBI:58272"/>
    </ligand>
</feature>
<keyword evidence="10 14" id="KW-0547">Nucleotide-binding</keyword>
<evidence type="ECO:0000256" key="4">
    <source>
        <dbReference type="ARBA" id="ARBA00008982"/>
    </source>
</evidence>
<comment type="caution">
    <text evidence="14">Lacks conserved residue(s) required for the propagation of feature annotation.</text>
</comment>
<evidence type="ECO:0000256" key="14">
    <source>
        <dbReference type="HAMAP-Rule" id="MF_00145"/>
    </source>
</evidence>
<comment type="subcellular location">
    <subcellularLocation>
        <location evidence="2 14">Cytoplasm</location>
    </subcellularLocation>
</comment>
<dbReference type="GO" id="GO:0006096">
    <property type="term" value="P:glycolytic process"/>
    <property type="evidence" value="ECO:0007669"/>
    <property type="project" value="UniProtKB-UniRule"/>
</dbReference>
<evidence type="ECO:0000256" key="8">
    <source>
        <dbReference type="ARBA" id="ARBA00022490"/>
    </source>
</evidence>
<dbReference type="CDD" id="cd00318">
    <property type="entry name" value="Phosphoglycerate_kinase"/>
    <property type="match status" value="1"/>
</dbReference>
<dbReference type="Proteomes" id="UP000637720">
    <property type="component" value="Unassembled WGS sequence"/>
</dbReference>